<evidence type="ECO:0000313" key="3">
    <source>
        <dbReference type="Proteomes" id="UP000355283"/>
    </source>
</evidence>
<sequence length="213" mass="23236">MECADGVCKFVPRSQRGVQIGGNEENVEPALPLVSVGDKPPMPLIFETLEEGGGSFSLQRLCAAGEDGGRVVVLDLWSNACVRCPEALDKLNQMSSACQGDVKKHRVTFAAVNIDDKVKARALVAERQWDCLAHFFIDAGTKDTLKARFGLQSVPFVMVFDQDGILRQMGNPKKIDWEALPALWTEELPVQGGGKSEEVPVNAVQAFSLDEDF</sequence>
<dbReference type="Pfam" id="PF13905">
    <property type="entry name" value="Thioredoxin_8"/>
    <property type="match status" value="1"/>
</dbReference>
<dbReference type="Gene3D" id="3.40.30.10">
    <property type="entry name" value="Glutaredoxin"/>
    <property type="match status" value="1"/>
</dbReference>
<feature type="domain" description="Thioredoxin" evidence="1">
    <location>
        <begin position="34"/>
        <end position="189"/>
    </location>
</feature>
<dbReference type="InterPro" id="IPR036249">
    <property type="entry name" value="Thioredoxin-like_sf"/>
</dbReference>
<dbReference type="Proteomes" id="UP000355283">
    <property type="component" value="Unassembled WGS sequence"/>
</dbReference>
<dbReference type="PROSITE" id="PS51352">
    <property type="entry name" value="THIOREDOXIN_2"/>
    <property type="match status" value="1"/>
</dbReference>
<dbReference type="InterPro" id="IPR013766">
    <property type="entry name" value="Thioredoxin_domain"/>
</dbReference>
<keyword evidence="3" id="KW-1185">Reference proteome</keyword>
<evidence type="ECO:0000259" key="1">
    <source>
        <dbReference type="PROSITE" id="PS51352"/>
    </source>
</evidence>
<dbReference type="AlphaFoldDB" id="A0A4D9D5H3"/>
<dbReference type="EMBL" id="SDOX01000007">
    <property type="protein sequence ID" value="TFJ86700.1"/>
    <property type="molecule type" value="Genomic_DNA"/>
</dbReference>
<evidence type="ECO:0000313" key="2">
    <source>
        <dbReference type="EMBL" id="TFJ86700.1"/>
    </source>
</evidence>
<gene>
    <name evidence="2" type="ORF">NSK_001788</name>
</gene>
<comment type="caution">
    <text evidence="2">The sequence shown here is derived from an EMBL/GenBank/DDBJ whole genome shotgun (WGS) entry which is preliminary data.</text>
</comment>
<dbReference type="OrthoDB" id="10349355at2759"/>
<organism evidence="2 3">
    <name type="scientific">Nannochloropsis salina CCMP1776</name>
    <dbReference type="NCBI Taxonomy" id="1027361"/>
    <lineage>
        <taxon>Eukaryota</taxon>
        <taxon>Sar</taxon>
        <taxon>Stramenopiles</taxon>
        <taxon>Ochrophyta</taxon>
        <taxon>Eustigmatophyceae</taxon>
        <taxon>Eustigmatales</taxon>
        <taxon>Monodopsidaceae</taxon>
        <taxon>Microchloropsis</taxon>
        <taxon>Microchloropsis salina</taxon>
    </lineage>
</organism>
<dbReference type="SUPFAM" id="SSF52833">
    <property type="entry name" value="Thioredoxin-like"/>
    <property type="match status" value="1"/>
</dbReference>
<dbReference type="InterPro" id="IPR012336">
    <property type="entry name" value="Thioredoxin-like_fold"/>
</dbReference>
<protein>
    <recommendedName>
        <fullName evidence="1">Thioredoxin domain-containing protein</fullName>
    </recommendedName>
</protein>
<reference evidence="2 3" key="1">
    <citation type="submission" date="2019-01" db="EMBL/GenBank/DDBJ databases">
        <title>Nuclear Genome Assembly of the Microalgal Biofuel strain Nannochloropsis salina CCMP1776.</title>
        <authorList>
            <person name="Hovde B."/>
        </authorList>
    </citation>
    <scope>NUCLEOTIDE SEQUENCE [LARGE SCALE GENOMIC DNA]</scope>
    <source>
        <strain evidence="2 3">CCMP1776</strain>
    </source>
</reference>
<proteinExistence type="predicted"/>
<name>A0A4D9D5H3_9STRA</name>
<accession>A0A4D9D5H3</accession>